<protein>
    <recommendedName>
        <fullName evidence="3">RING-type E3 ubiquitin transferase</fullName>
        <ecNumber evidence="3">2.3.2.27</ecNumber>
    </recommendedName>
</protein>
<dbReference type="InterPro" id="IPR001841">
    <property type="entry name" value="Znf_RING"/>
</dbReference>
<evidence type="ECO:0000256" key="12">
    <source>
        <dbReference type="PROSITE-ProRule" id="PRU00175"/>
    </source>
</evidence>
<dbReference type="EC" id="2.3.2.27" evidence="3"/>
<evidence type="ECO:0000256" key="11">
    <source>
        <dbReference type="ARBA" id="ARBA00023136"/>
    </source>
</evidence>
<evidence type="ECO:0000313" key="14">
    <source>
        <dbReference type="EMBL" id="KAF0692353.1"/>
    </source>
</evidence>
<dbReference type="AlphaFoldDB" id="A0A485L5Q8"/>
<evidence type="ECO:0000256" key="3">
    <source>
        <dbReference type="ARBA" id="ARBA00012483"/>
    </source>
</evidence>
<dbReference type="GO" id="GO:0061630">
    <property type="term" value="F:ubiquitin protein ligase activity"/>
    <property type="evidence" value="ECO:0007669"/>
    <property type="project" value="UniProtKB-EC"/>
</dbReference>
<proteinExistence type="predicted"/>
<organism evidence="15 16">
    <name type="scientific">Aphanomyces stellatus</name>
    <dbReference type="NCBI Taxonomy" id="120398"/>
    <lineage>
        <taxon>Eukaryota</taxon>
        <taxon>Sar</taxon>
        <taxon>Stramenopiles</taxon>
        <taxon>Oomycota</taxon>
        <taxon>Saprolegniomycetes</taxon>
        <taxon>Saprolegniales</taxon>
        <taxon>Verrucalvaceae</taxon>
        <taxon>Aphanomyces</taxon>
    </lineage>
</organism>
<dbReference type="SUPFAM" id="SSF57850">
    <property type="entry name" value="RING/U-box"/>
    <property type="match status" value="1"/>
</dbReference>
<dbReference type="PANTHER" id="PTHR45977:SF4">
    <property type="entry name" value="RING-TYPE DOMAIN-CONTAINING PROTEIN"/>
    <property type="match status" value="1"/>
</dbReference>
<dbReference type="PANTHER" id="PTHR45977">
    <property type="entry name" value="TARGET OF ERK KINASE MPK-1"/>
    <property type="match status" value="1"/>
</dbReference>
<dbReference type="GO" id="GO:0016020">
    <property type="term" value="C:membrane"/>
    <property type="evidence" value="ECO:0007669"/>
    <property type="project" value="UniProtKB-SubCell"/>
</dbReference>
<dbReference type="GO" id="GO:0006511">
    <property type="term" value="P:ubiquitin-dependent protein catabolic process"/>
    <property type="evidence" value="ECO:0007669"/>
    <property type="project" value="TreeGrafter"/>
</dbReference>
<evidence type="ECO:0000256" key="7">
    <source>
        <dbReference type="ARBA" id="ARBA00022771"/>
    </source>
</evidence>
<keyword evidence="5" id="KW-0812">Transmembrane</keyword>
<dbReference type="Proteomes" id="UP000332933">
    <property type="component" value="Unassembled WGS sequence"/>
</dbReference>
<gene>
    <name evidence="15" type="primary">Aste57867_16564</name>
    <name evidence="14" type="ORF">As57867_016507</name>
    <name evidence="15" type="ORF">ASTE57867_16564</name>
</gene>
<keyword evidence="9" id="KW-0862">Zinc</keyword>
<dbReference type="GO" id="GO:0016567">
    <property type="term" value="P:protein ubiquitination"/>
    <property type="evidence" value="ECO:0007669"/>
    <property type="project" value="TreeGrafter"/>
</dbReference>
<dbReference type="PROSITE" id="PS50089">
    <property type="entry name" value="ZF_RING_2"/>
    <property type="match status" value="1"/>
</dbReference>
<keyword evidence="16" id="KW-1185">Reference proteome</keyword>
<comment type="subcellular location">
    <subcellularLocation>
        <location evidence="2">Membrane</location>
        <topology evidence="2">Multi-pass membrane protein</topology>
    </subcellularLocation>
</comment>
<evidence type="ECO:0000313" key="16">
    <source>
        <dbReference type="Proteomes" id="UP000332933"/>
    </source>
</evidence>
<sequence>MPIEEQTNPNDDLHIRVTLNYVVPQGFTNAMVLEDLQSSTWVNDIARTVRDHLKGSGPTKKDYVRDLAAVVVPKEVGNCPVCVTALDNTADCISLVCGHAFHRTCIALWLAKNSVCPTCRRKLPTEYRGKYTFETIHSYLMFEHDDPATEVEEGKAFDVVAVVSMKKQTSSSSPRENEAVHSGCAIAASIARERLRSTP</sequence>
<dbReference type="SMART" id="SM00184">
    <property type="entry name" value="RING"/>
    <property type="match status" value="1"/>
</dbReference>
<evidence type="ECO:0000256" key="2">
    <source>
        <dbReference type="ARBA" id="ARBA00004141"/>
    </source>
</evidence>
<dbReference type="InterPro" id="IPR013083">
    <property type="entry name" value="Znf_RING/FYVE/PHD"/>
</dbReference>
<evidence type="ECO:0000256" key="9">
    <source>
        <dbReference type="ARBA" id="ARBA00022833"/>
    </source>
</evidence>
<evidence type="ECO:0000256" key="10">
    <source>
        <dbReference type="ARBA" id="ARBA00022989"/>
    </source>
</evidence>
<keyword evidence="4" id="KW-0808">Transferase</keyword>
<keyword evidence="7 12" id="KW-0863">Zinc-finger</keyword>
<evidence type="ECO:0000256" key="5">
    <source>
        <dbReference type="ARBA" id="ARBA00022692"/>
    </source>
</evidence>
<dbReference type="Pfam" id="PF13639">
    <property type="entry name" value="zf-RING_2"/>
    <property type="match status" value="1"/>
</dbReference>
<dbReference type="OrthoDB" id="75986at2759"/>
<keyword evidence="6" id="KW-0479">Metal-binding</keyword>
<dbReference type="GO" id="GO:0008270">
    <property type="term" value="F:zinc ion binding"/>
    <property type="evidence" value="ECO:0007669"/>
    <property type="project" value="UniProtKB-KW"/>
</dbReference>
<accession>A0A485L5Q8</accession>
<dbReference type="Gene3D" id="3.30.40.10">
    <property type="entry name" value="Zinc/RING finger domain, C3HC4 (zinc finger)"/>
    <property type="match status" value="1"/>
</dbReference>
<evidence type="ECO:0000313" key="15">
    <source>
        <dbReference type="EMBL" id="VFT93337.1"/>
    </source>
</evidence>
<keyword evidence="10" id="KW-1133">Transmembrane helix</keyword>
<feature type="domain" description="RING-type" evidence="13">
    <location>
        <begin position="79"/>
        <end position="120"/>
    </location>
</feature>
<dbReference type="EMBL" id="VJMH01005895">
    <property type="protein sequence ID" value="KAF0692353.1"/>
    <property type="molecule type" value="Genomic_DNA"/>
</dbReference>
<keyword evidence="8" id="KW-0833">Ubl conjugation pathway</keyword>
<evidence type="ECO:0000256" key="8">
    <source>
        <dbReference type="ARBA" id="ARBA00022786"/>
    </source>
</evidence>
<comment type="catalytic activity">
    <reaction evidence="1">
        <text>S-ubiquitinyl-[E2 ubiquitin-conjugating enzyme]-L-cysteine + [acceptor protein]-L-lysine = [E2 ubiquitin-conjugating enzyme]-L-cysteine + N(6)-ubiquitinyl-[acceptor protein]-L-lysine.</text>
        <dbReference type="EC" id="2.3.2.27"/>
    </reaction>
</comment>
<dbReference type="EMBL" id="CAADRA010005916">
    <property type="protein sequence ID" value="VFT93337.1"/>
    <property type="molecule type" value="Genomic_DNA"/>
</dbReference>
<reference evidence="15 16" key="1">
    <citation type="submission" date="2019-03" db="EMBL/GenBank/DDBJ databases">
        <authorList>
            <person name="Gaulin E."/>
            <person name="Dumas B."/>
        </authorList>
    </citation>
    <scope>NUCLEOTIDE SEQUENCE [LARGE SCALE GENOMIC DNA]</scope>
    <source>
        <strain evidence="15">CBS 568.67</strain>
    </source>
</reference>
<evidence type="ECO:0000259" key="13">
    <source>
        <dbReference type="PROSITE" id="PS50089"/>
    </source>
</evidence>
<evidence type="ECO:0000256" key="4">
    <source>
        <dbReference type="ARBA" id="ARBA00022679"/>
    </source>
</evidence>
<name>A0A485L5Q8_9STRA</name>
<evidence type="ECO:0000256" key="1">
    <source>
        <dbReference type="ARBA" id="ARBA00000900"/>
    </source>
</evidence>
<keyword evidence="11" id="KW-0472">Membrane</keyword>
<reference evidence="14" key="2">
    <citation type="submission" date="2019-06" db="EMBL/GenBank/DDBJ databases">
        <title>Genomics analysis of Aphanomyces spp. identifies a new class of oomycete effector associated with host adaptation.</title>
        <authorList>
            <person name="Gaulin E."/>
        </authorList>
    </citation>
    <scope>NUCLEOTIDE SEQUENCE</scope>
    <source>
        <strain evidence="14">CBS 578.67</strain>
    </source>
</reference>
<evidence type="ECO:0000256" key="6">
    <source>
        <dbReference type="ARBA" id="ARBA00022723"/>
    </source>
</evidence>